<reference evidence="2 3" key="2">
    <citation type="submission" date="2019-12" db="UniProtKB">
        <authorList>
            <consortium name="WormBaseParasite"/>
        </authorList>
    </citation>
    <scope>IDENTIFICATION</scope>
</reference>
<dbReference type="AlphaFoldDB" id="A0A5S6Q3B2"/>
<dbReference type="Proteomes" id="UP000046395">
    <property type="component" value="Unassembled WGS sequence"/>
</dbReference>
<dbReference type="GO" id="GO:0032981">
    <property type="term" value="P:mitochondrial respiratory chain complex I assembly"/>
    <property type="evidence" value="ECO:0007669"/>
    <property type="project" value="TreeGrafter"/>
</dbReference>
<dbReference type="WBParaSite" id="TMUE_3000013861.1">
    <property type="protein sequence ID" value="TMUE_3000013861.1"/>
    <property type="gene ID" value="WBGene00294201"/>
</dbReference>
<dbReference type="SUPFAM" id="SSF64076">
    <property type="entry name" value="MTH938-like"/>
    <property type="match status" value="1"/>
</dbReference>
<dbReference type="InterPro" id="IPR036748">
    <property type="entry name" value="MTH938-like_sf"/>
</dbReference>
<keyword evidence="1" id="KW-1185">Reference proteome</keyword>
<dbReference type="InterPro" id="IPR007523">
    <property type="entry name" value="NDUFAF3/AAMDC"/>
</dbReference>
<reference evidence="1" key="1">
    <citation type="submission" date="2014-03" db="EMBL/GenBank/DDBJ databases">
        <title>The whipworm genome and dual-species transcriptomics of an intimate host-pathogen interaction.</title>
        <authorList>
            <person name="Foth B.J."/>
            <person name="Tsai I.J."/>
            <person name="Reid A.J."/>
            <person name="Bancroft A.J."/>
            <person name="Nichol S."/>
            <person name="Tracey A."/>
            <person name="Holroyd N."/>
            <person name="Cotton J.A."/>
            <person name="Stanley E.J."/>
            <person name="Zarowiecki M."/>
            <person name="Liu J.Z."/>
            <person name="Huckvale T."/>
            <person name="Cooper P.J."/>
            <person name="Grencis R.K."/>
            <person name="Berriman M."/>
        </authorList>
    </citation>
    <scope>NUCLEOTIDE SEQUENCE [LARGE SCALE GENOMIC DNA]</scope>
    <source>
        <strain evidence="1">Edinburgh</strain>
    </source>
</reference>
<dbReference type="WBParaSite" id="TMUE_0000001683.1">
    <property type="protein sequence ID" value="TMUE_0000001683.1"/>
    <property type="gene ID" value="WBGene00297568"/>
</dbReference>
<protein>
    <submittedName>
        <fullName evidence="2 3">NADH dehydrogenase [ubiquinone] 1 alpha subcomplex assembly factor 3</fullName>
    </submittedName>
</protein>
<evidence type="ECO:0000313" key="2">
    <source>
        <dbReference type="WBParaSite" id="TMUE_0000001683.1"/>
    </source>
</evidence>
<evidence type="ECO:0000313" key="1">
    <source>
        <dbReference type="Proteomes" id="UP000046395"/>
    </source>
</evidence>
<sequence length="266" mass="30381">MLLRNHQFGFSMNVSRRASFVIRQLRCVKRSLRQCSSAKDTKPRITPKMVMNEVYASPQHYFTDDEKSLRTSVTTLQDTCENDYLCIFSYNQFGFRLTNGVFVVGPMAVFGGVALSWKVAKLDEITEDSLSLLTMVEPKPDHIVLGAGDRENVQVLEKRLRPFFRKSGLSVDIMATSDACPTLNYLNADQRYVVGLLFPVSQLSKEKFSHLDSNFERALTREMDQSVPAMVLGIPSKSIPNALRDLIEERRQELKEKEELEKNMNK</sequence>
<dbReference type="Pfam" id="PF04430">
    <property type="entry name" value="DUF498"/>
    <property type="match status" value="1"/>
</dbReference>
<proteinExistence type="predicted"/>
<dbReference type="Gene3D" id="3.40.1230.10">
    <property type="entry name" value="MTH938-like"/>
    <property type="match status" value="1"/>
</dbReference>
<dbReference type="STRING" id="70415.A0A5S6Q3B2"/>
<dbReference type="PANTHER" id="PTHR21192">
    <property type="entry name" value="NUCLEAR PROTEIN E3-3"/>
    <property type="match status" value="1"/>
</dbReference>
<evidence type="ECO:0000313" key="3">
    <source>
        <dbReference type="WBParaSite" id="TMUE_3000013861.1"/>
    </source>
</evidence>
<name>A0A5S6Q3B2_TRIMR</name>
<dbReference type="GO" id="GO:0005743">
    <property type="term" value="C:mitochondrial inner membrane"/>
    <property type="evidence" value="ECO:0007669"/>
    <property type="project" value="TreeGrafter"/>
</dbReference>
<organism evidence="1 2">
    <name type="scientific">Trichuris muris</name>
    <name type="common">Mouse whipworm</name>
    <dbReference type="NCBI Taxonomy" id="70415"/>
    <lineage>
        <taxon>Eukaryota</taxon>
        <taxon>Metazoa</taxon>
        <taxon>Ecdysozoa</taxon>
        <taxon>Nematoda</taxon>
        <taxon>Enoplea</taxon>
        <taxon>Dorylaimia</taxon>
        <taxon>Trichinellida</taxon>
        <taxon>Trichuridae</taxon>
        <taxon>Trichuris</taxon>
    </lineage>
</organism>
<accession>A0A5S6Q3B2</accession>
<dbReference type="PANTHER" id="PTHR21192:SF2">
    <property type="entry name" value="NADH DEHYDROGENASE [UBIQUINONE] 1 ALPHA SUBCOMPLEX ASSEMBLY FACTOR 3"/>
    <property type="match status" value="1"/>
</dbReference>